<name>A0A0G0ZHQ0_9BACT</name>
<proteinExistence type="predicted"/>
<protein>
    <submittedName>
        <fullName evidence="1">Uncharacterized protein</fullName>
    </submittedName>
</protein>
<organism evidence="1 2">
    <name type="scientific">Candidatus Nomurabacteria bacterium GW2011_GWC2_42_20</name>
    <dbReference type="NCBI Taxonomy" id="1618756"/>
    <lineage>
        <taxon>Bacteria</taxon>
        <taxon>Candidatus Nomuraibacteriota</taxon>
    </lineage>
</organism>
<comment type="caution">
    <text evidence="1">The sequence shown here is derived from an EMBL/GenBank/DDBJ whole genome shotgun (WGS) entry which is preliminary data.</text>
</comment>
<dbReference type="AlphaFoldDB" id="A0A0G0ZHQ0"/>
<reference evidence="1 2" key="1">
    <citation type="journal article" date="2015" name="Nature">
        <title>rRNA introns, odd ribosomes, and small enigmatic genomes across a large radiation of phyla.</title>
        <authorList>
            <person name="Brown C.T."/>
            <person name="Hug L.A."/>
            <person name="Thomas B.C."/>
            <person name="Sharon I."/>
            <person name="Castelle C.J."/>
            <person name="Singh A."/>
            <person name="Wilkins M.J."/>
            <person name="Williams K.H."/>
            <person name="Banfield J.F."/>
        </authorList>
    </citation>
    <scope>NUCLEOTIDE SEQUENCE [LARGE SCALE GENOMIC DNA]</scope>
</reference>
<sequence>MCKFVGLPAGVRGILSHMYSMRSVALSALLGGFIFTPLFAFAQTSTTTAEQPVSQLQQQIDQLIRDRMNSMPTTEEIRASSIRNYLEVKTIPETPGPSEMVRVSIESYLTDLNKATISWSLNGKVVDRGVGRKSFSFQNGPSGKTTRLTISITTNAGEYITKEFSWNPVGLTILWEADTYTPPFYKGKALLTAQANVKAVAIPDNTDGQNALSAGNFVYVWEKDGVVVSESSGYGKNFFSFTAPKPYGDAKVKVKASSVNNSINSETRVNLSLSQPVILFYEKNPLLGVLYNQPFGTETTLNKKEFTVVAEPYFFSREASETPAFKYDWAVNNKATQSYGRSITLRNDTGVKGESAISLSMRGLKQTFQNASKELRVQFTGGETSDRPIF</sequence>
<gene>
    <name evidence="1" type="ORF">UV12_C0002G0104</name>
</gene>
<dbReference type="STRING" id="1618756.UV12_C0002G0104"/>
<dbReference type="EMBL" id="LCDG01000002">
    <property type="protein sequence ID" value="KKS48255.1"/>
    <property type="molecule type" value="Genomic_DNA"/>
</dbReference>
<accession>A0A0G0ZHQ0</accession>
<evidence type="ECO:0000313" key="2">
    <source>
        <dbReference type="Proteomes" id="UP000034704"/>
    </source>
</evidence>
<evidence type="ECO:0000313" key="1">
    <source>
        <dbReference type="EMBL" id="KKS48255.1"/>
    </source>
</evidence>
<dbReference type="Proteomes" id="UP000034704">
    <property type="component" value="Unassembled WGS sequence"/>
</dbReference>